<evidence type="ECO:0000313" key="3">
    <source>
        <dbReference type="EMBL" id="CAF0806236.1"/>
    </source>
</evidence>
<evidence type="ECO:0000313" key="1">
    <source>
        <dbReference type="EMBL" id="CAF0732381.1"/>
    </source>
</evidence>
<protein>
    <submittedName>
        <fullName evidence="3">Uncharacterized protein</fullName>
    </submittedName>
</protein>
<organism evidence="3 7">
    <name type="scientific">Adineta steineri</name>
    <dbReference type="NCBI Taxonomy" id="433720"/>
    <lineage>
        <taxon>Eukaryota</taxon>
        <taxon>Metazoa</taxon>
        <taxon>Spiralia</taxon>
        <taxon>Gnathifera</taxon>
        <taxon>Rotifera</taxon>
        <taxon>Eurotatoria</taxon>
        <taxon>Bdelloidea</taxon>
        <taxon>Adinetida</taxon>
        <taxon>Adinetidae</taxon>
        <taxon>Adineta</taxon>
    </lineage>
</organism>
<accession>A0A813T6L3</accession>
<evidence type="ECO:0000313" key="2">
    <source>
        <dbReference type="EMBL" id="CAF0751488.1"/>
    </source>
</evidence>
<dbReference type="Proteomes" id="UP000663868">
    <property type="component" value="Unassembled WGS sequence"/>
</dbReference>
<dbReference type="EMBL" id="CAJOAY010000558">
    <property type="protein sequence ID" value="CAF3691773.1"/>
    <property type="molecule type" value="Genomic_DNA"/>
</dbReference>
<proteinExistence type="predicted"/>
<evidence type="ECO:0000313" key="5">
    <source>
        <dbReference type="EMBL" id="CAF3660673.1"/>
    </source>
</evidence>
<comment type="caution">
    <text evidence="3">The sequence shown here is derived from an EMBL/GenBank/DDBJ whole genome shotgun (WGS) entry which is preliminary data.</text>
</comment>
<dbReference type="Proteomes" id="UP000663881">
    <property type="component" value="Unassembled WGS sequence"/>
</dbReference>
<dbReference type="OrthoDB" id="9978909at2759"/>
<dbReference type="Proteomes" id="UP000663891">
    <property type="component" value="Unassembled WGS sequence"/>
</dbReference>
<dbReference type="EMBL" id="CAJNOG010000013">
    <property type="protein sequence ID" value="CAF0751488.1"/>
    <property type="molecule type" value="Genomic_DNA"/>
</dbReference>
<evidence type="ECO:0000313" key="6">
    <source>
        <dbReference type="EMBL" id="CAF3691773.1"/>
    </source>
</evidence>
<dbReference type="EMBL" id="CAJNON010000024">
    <property type="protein sequence ID" value="CAF0806236.1"/>
    <property type="molecule type" value="Genomic_DNA"/>
</dbReference>
<reference evidence="3" key="1">
    <citation type="submission" date="2021-02" db="EMBL/GenBank/DDBJ databases">
        <authorList>
            <person name="Nowell W R."/>
        </authorList>
    </citation>
    <scope>NUCLEOTIDE SEQUENCE</scope>
</reference>
<dbReference type="EMBL" id="CAJOAZ010000488">
    <property type="protein sequence ID" value="CAF3660673.1"/>
    <property type="molecule type" value="Genomic_DNA"/>
</dbReference>
<gene>
    <name evidence="1" type="ORF">IZO911_LOCUS2957</name>
    <name evidence="2" type="ORF">JYZ213_LOCUS2512</name>
    <name evidence="4" type="ORF">KXQ929_LOCUS4648</name>
    <name evidence="6" type="ORF">OKA104_LOCUS11859</name>
    <name evidence="5" type="ORF">OXD698_LOCUS9575</name>
    <name evidence="3" type="ORF">VCS650_LOCUS4294</name>
</gene>
<evidence type="ECO:0000313" key="7">
    <source>
        <dbReference type="Proteomes" id="UP000663891"/>
    </source>
</evidence>
<dbReference type="Proteomes" id="UP000663845">
    <property type="component" value="Unassembled WGS sequence"/>
</dbReference>
<evidence type="ECO:0000313" key="4">
    <source>
        <dbReference type="EMBL" id="CAF3591505.1"/>
    </source>
</evidence>
<dbReference type="EMBL" id="CAJNOE010000015">
    <property type="protein sequence ID" value="CAF0732381.1"/>
    <property type="molecule type" value="Genomic_DNA"/>
</dbReference>
<name>A0A813T6L3_9BILA</name>
<dbReference type="AlphaFoldDB" id="A0A813T6L3"/>
<dbReference type="Proteomes" id="UP000663860">
    <property type="component" value="Unassembled WGS sequence"/>
</dbReference>
<dbReference type="EMBL" id="CAJOBB010000162">
    <property type="protein sequence ID" value="CAF3591505.1"/>
    <property type="molecule type" value="Genomic_DNA"/>
</dbReference>
<dbReference type="Proteomes" id="UP000663844">
    <property type="component" value="Unassembled WGS sequence"/>
</dbReference>
<sequence>MANSNEINDMAKILAVLSNEEELIIKPFQSTTANEIGAVECGKIVSRVNKALFDYQIGDKANTSTLNSIFTHRIILTIPGTKQIVLEFYQNRLPLFCQTCCKQDVQCKTIVSDESLVVGSVRQGYV</sequence>